<protein>
    <submittedName>
        <fullName evidence="2">Alpha/beta hydrolase</fullName>
    </submittedName>
</protein>
<dbReference type="PRINTS" id="PR00111">
    <property type="entry name" value="ABHYDROLASE"/>
</dbReference>
<dbReference type="Proteomes" id="UP001500192">
    <property type="component" value="Unassembled WGS sequence"/>
</dbReference>
<organism evidence="2 3">
    <name type="scientific">Amycolatopsis dongchuanensis</name>
    <dbReference type="NCBI Taxonomy" id="1070866"/>
    <lineage>
        <taxon>Bacteria</taxon>
        <taxon>Bacillati</taxon>
        <taxon>Actinomycetota</taxon>
        <taxon>Actinomycetes</taxon>
        <taxon>Pseudonocardiales</taxon>
        <taxon>Pseudonocardiaceae</taxon>
        <taxon>Amycolatopsis</taxon>
    </lineage>
</organism>
<dbReference type="PANTHER" id="PTHR43798">
    <property type="entry name" value="MONOACYLGLYCEROL LIPASE"/>
    <property type="match status" value="1"/>
</dbReference>
<feature type="domain" description="AB hydrolase-1" evidence="1">
    <location>
        <begin position="40"/>
        <end position="273"/>
    </location>
</feature>
<dbReference type="Pfam" id="PF00561">
    <property type="entry name" value="Abhydrolase_1"/>
    <property type="match status" value="1"/>
</dbReference>
<dbReference type="GO" id="GO:0016787">
    <property type="term" value="F:hydrolase activity"/>
    <property type="evidence" value="ECO:0007669"/>
    <property type="project" value="UniProtKB-KW"/>
</dbReference>
<evidence type="ECO:0000259" key="1">
    <source>
        <dbReference type="Pfam" id="PF00561"/>
    </source>
</evidence>
<dbReference type="InterPro" id="IPR050266">
    <property type="entry name" value="AB_hydrolase_sf"/>
</dbReference>
<dbReference type="Gene3D" id="3.40.50.1820">
    <property type="entry name" value="alpha/beta hydrolase"/>
    <property type="match status" value="1"/>
</dbReference>
<evidence type="ECO:0000313" key="2">
    <source>
        <dbReference type="EMBL" id="GAA5150912.1"/>
    </source>
</evidence>
<keyword evidence="2" id="KW-0378">Hydrolase</keyword>
<name>A0ABP9PWB7_9PSEU</name>
<dbReference type="SUPFAM" id="SSF53474">
    <property type="entry name" value="alpha/beta-Hydrolases"/>
    <property type="match status" value="1"/>
</dbReference>
<dbReference type="EMBL" id="BAABIB010000005">
    <property type="protein sequence ID" value="GAA5150912.1"/>
    <property type="molecule type" value="Genomic_DNA"/>
</dbReference>
<comment type="caution">
    <text evidence="2">The sequence shown here is derived from an EMBL/GenBank/DDBJ whole genome shotgun (WGS) entry which is preliminary data.</text>
</comment>
<evidence type="ECO:0000313" key="3">
    <source>
        <dbReference type="Proteomes" id="UP001500192"/>
    </source>
</evidence>
<accession>A0ABP9PWB7</accession>
<proteinExistence type="predicted"/>
<gene>
    <name evidence="2" type="ORF">GCM10023214_00820</name>
</gene>
<reference evidence="3" key="1">
    <citation type="journal article" date="2019" name="Int. J. Syst. Evol. Microbiol.">
        <title>The Global Catalogue of Microorganisms (GCM) 10K type strain sequencing project: providing services to taxonomists for standard genome sequencing and annotation.</title>
        <authorList>
            <consortium name="The Broad Institute Genomics Platform"/>
            <consortium name="The Broad Institute Genome Sequencing Center for Infectious Disease"/>
            <person name="Wu L."/>
            <person name="Ma J."/>
        </authorList>
    </citation>
    <scope>NUCLEOTIDE SEQUENCE [LARGE SCALE GENOMIC DNA]</scope>
    <source>
        <strain evidence="3">JCM 18054</strain>
    </source>
</reference>
<dbReference type="InterPro" id="IPR029058">
    <property type="entry name" value="AB_hydrolase_fold"/>
</dbReference>
<keyword evidence="3" id="KW-1185">Reference proteome</keyword>
<dbReference type="InterPro" id="IPR000073">
    <property type="entry name" value="AB_hydrolase_1"/>
</dbReference>
<sequence length="287" mass="31245">MTGHIDWSTMTTHQTAETRFAEADGVTYAYRRFGVPGGTPLLMLQHFRGNLDNWDPALTDALAAHREVILVDYAGVGASTGRPAHTVAETARQIIAFTEALGLSEVDIVGFSLGGFVAQDIALTRPHLVRRLVLAGTGPKGAPGMHGWRQDIADHARTDESSGEDLLYIFFAHTETSQAKGVEFLGRFLRRQEGRDAPTSLAVRDAQYDAVLEWGVPDHGALQRLTGIKSPTLVLQGDDDLMIPTKVSHLMTGLIPDARIRVYPDSAHAFLFQYPAEVAADVTDFLA</sequence>
<dbReference type="PANTHER" id="PTHR43798:SF5">
    <property type="entry name" value="MONOACYLGLYCEROL LIPASE ABHD6"/>
    <property type="match status" value="1"/>
</dbReference>